<dbReference type="STRING" id="121719.APZ00_10225"/>
<dbReference type="RefSeq" id="WP_058898865.1">
    <property type="nucleotide sequence ID" value="NZ_CP013068.1"/>
</dbReference>
<dbReference type="KEGG" id="pphr:APZ00_10225"/>
<proteinExistence type="predicted"/>
<dbReference type="Proteomes" id="UP000064921">
    <property type="component" value="Chromosome"/>
</dbReference>
<evidence type="ECO:0000313" key="2">
    <source>
        <dbReference type="Proteomes" id="UP000064921"/>
    </source>
</evidence>
<name>A0A0U2W4B4_9HYPH</name>
<accession>A0A0U2W4B4</accession>
<gene>
    <name evidence="1" type="ORF">APZ00_10225</name>
</gene>
<evidence type="ECO:0000313" key="1">
    <source>
        <dbReference type="EMBL" id="ALV27386.1"/>
    </source>
</evidence>
<organism evidence="1 2">
    <name type="scientific">Pannonibacter phragmitetus</name>
    <dbReference type="NCBI Taxonomy" id="121719"/>
    <lineage>
        <taxon>Bacteria</taxon>
        <taxon>Pseudomonadati</taxon>
        <taxon>Pseudomonadota</taxon>
        <taxon>Alphaproteobacteria</taxon>
        <taxon>Hyphomicrobiales</taxon>
        <taxon>Stappiaceae</taxon>
        <taxon>Pannonibacter</taxon>
    </lineage>
</organism>
<reference evidence="1 2" key="1">
    <citation type="submission" date="2015-10" db="EMBL/GenBank/DDBJ databases">
        <title>The world's first case of liver abscess caused by Pannonibacter phragmitetus.</title>
        <authorList>
            <person name="Ming D."/>
            <person name="Wang M."/>
            <person name="Zhou Y."/>
            <person name="Jiang T."/>
            <person name="Hu S."/>
        </authorList>
    </citation>
    <scope>NUCLEOTIDE SEQUENCE [LARGE SCALE GENOMIC DNA]</scope>
    <source>
        <strain evidence="1 2">31801</strain>
    </source>
</reference>
<protein>
    <submittedName>
        <fullName evidence="1">Uncharacterized protein</fullName>
    </submittedName>
</protein>
<sequence>MEVATTMSFDRNDRAAVLAALADPDPNNPVAVALAERLKELTGRYWLHAEKLGRVPTELMLVKPNTAFDDIAYRLHLDAVADAVGQKLTVVWVDAEQDAANPKDE</sequence>
<keyword evidence="2" id="KW-1185">Reference proteome</keyword>
<dbReference type="EMBL" id="CP013068">
    <property type="protein sequence ID" value="ALV27386.1"/>
    <property type="molecule type" value="Genomic_DNA"/>
</dbReference>
<dbReference type="AlphaFoldDB" id="A0A0U2W4B4"/>